<organism evidence="2 3">
    <name type="scientific">Flavobacterium jumunjinense</name>
    <dbReference type="NCBI Taxonomy" id="998845"/>
    <lineage>
        <taxon>Bacteria</taxon>
        <taxon>Pseudomonadati</taxon>
        <taxon>Bacteroidota</taxon>
        <taxon>Flavobacteriia</taxon>
        <taxon>Flavobacteriales</taxon>
        <taxon>Flavobacteriaceae</taxon>
        <taxon>Flavobacterium</taxon>
    </lineage>
</organism>
<gene>
    <name evidence="2" type="ORF">ACFFVF_03175</name>
</gene>
<feature type="transmembrane region" description="Helical" evidence="1">
    <location>
        <begin position="36"/>
        <end position="55"/>
    </location>
</feature>
<accession>A0ABV5GKL8</accession>
<evidence type="ECO:0000313" key="3">
    <source>
        <dbReference type="Proteomes" id="UP001589607"/>
    </source>
</evidence>
<dbReference type="Proteomes" id="UP001589607">
    <property type="component" value="Unassembled WGS sequence"/>
</dbReference>
<evidence type="ECO:0000256" key="1">
    <source>
        <dbReference type="SAM" id="Phobius"/>
    </source>
</evidence>
<dbReference type="EMBL" id="JBHMEY010000007">
    <property type="protein sequence ID" value="MFB9095506.1"/>
    <property type="molecule type" value="Genomic_DNA"/>
</dbReference>
<comment type="caution">
    <text evidence="2">The sequence shown here is derived from an EMBL/GenBank/DDBJ whole genome shotgun (WGS) entry which is preliminary data.</text>
</comment>
<name>A0ABV5GKL8_9FLAO</name>
<keyword evidence="3" id="KW-1185">Reference proteome</keyword>
<protein>
    <recommendedName>
        <fullName evidence="4">Transmembrane protein</fullName>
    </recommendedName>
</protein>
<keyword evidence="1" id="KW-0812">Transmembrane</keyword>
<feature type="transmembrane region" description="Helical" evidence="1">
    <location>
        <begin position="6"/>
        <end position="24"/>
    </location>
</feature>
<sequence length="159" mass="18487">MEATKYLFLFIFLFLSIIYGFYVLIRSKIEKNKTLVYFGISFIVLPLLVGLFIVYPNFLTKEPTLENLFGTYCIATAENDIPNSEFQHYTLTLKSDETFEMTPTPGISLCEKGNFDFEKDLITFQCGVGWSPATVKRKYFDFEIVFYDGDKEICFKKND</sequence>
<keyword evidence="1" id="KW-0472">Membrane</keyword>
<proteinExistence type="predicted"/>
<dbReference type="RefSeq" id="WP_236454033.1">
    <property type="nucleotide sequence ID" value="NZ_CBCSGE010000020.1"/>
</dbReference>
<evidence type="ECO:0008006" key="4">
    <source>
        <dbReference type="Google" id="ProtNLM"/>
    </source>
</evidence>
<evidence type="ECO:0000313" key="2">
    <source>
        <dbReference type="EMBL" id="MFB9095506.1"/>
    </source>
</evidence>
<keyword evidence="1" id="KW-1133">Transmembrane helix</keyword>
<reference evidence="2 3" key="1">
    <citation type="submission" date="2024-09" db="EMBL/GenBank/DDBJ databases">
        <authorList>
            <person name="Sun Q."/>
            <person name="Mori K."/>
        </authorList>
    </citation>
    <scope>NUCLEOTIDE SEQUENCE [LARGE SCALE GENOMIC DNA]</scope>
    <source>
        <strain evidence="2 3">CECT 7955</strain>
    </source>
</reference>